<evidence type="ECO:0000313" key="4">
    <source>
        <dbReference type="Proteomes" id="UP000676565"/>
    </source>
</evidence>
<evidence type="ECO:0000256" key="1">
    <source>
        <dbReference type="ARBA" id="ARBA00004613"/>
    </source>
</evidence>
<dbReference type="RefSeq" id="WP_210651517.1">
    <property type="nucleotide sequence ID" value="NZ_JAGKQQ010000001.1"/>
</dbReference>
<evidence type="ECO:0000313" key="3">
    <source>
        <dbReference type="EMBL" id="MBP3953761.1"/>
    </source>
</evidence>
<dbReference type="PANTHER" id="PTHR38340">
    <property type="entry name" value="S-LAYER PROTEIN"/>
    <property type="match status" value="1"/>
</dbReference>
<dbReference type="SUPFAM" id="SSF51120">
    <property type="entry name" value="beta-Roll"/>
    <property type="match status" value="2"/>
</dbReference>
<comment type="caution">
    <text evidence="3">The sequence shown here is derived from an EMBL/GenBank/DDBJ whole genome shotgun (WGS) entry which is preliminary data.</text>
</comment>
<keyword evidence="4" id="KW-1185">Reference proteome</keyword>
<reference evidence="3 4" key="1">
    <citation type="submission" date="2021-04" db="EMBL/GenBank/DDBJ databases">
        <authorList>
            <person name="Ivanova A."/>
        </authorList>
    </citation>
    <scope>NUCLEOTIDE SEQUENCE [LARGE SCALE GENOMIC DNA]</scope>
    <source>
        <strain evidence="3 4">G18</strain>
    </source>
</reference>
<evidence type="ECO:0008006" key="5">
    <source>
        <dbReference type="Google" id="ProtNLM"/>
    </source>
</evidence>
<dbReference type="PANTHER" id="PTHR38340:SF1">
    <property type="entry name" value="S-LAYER PROTEIN"/>
    <property type="match status" value="1"/>
</dbReference>
<dbReference type="PROSITE" id="PS00330">
    <property type="entry name" value="HEMOLYSIN_CALCIUM"/>
    <property type="match status" value="4"/>
</dbReference>
<sequence length="277" mass="29151">MFQALKSWLPPTRAADAPAARRFAPQLESLHDRITPAAYVNSTGDLTVLGTPFNDEVFVNQVGSDYEVSERDNRYVPTPSSRGPAGPRVTKIPVASVTGDIIFYGREGNDLLTNNTAVRTIAYGGSGNDILVGGAGAANDLLYGEAGNDILYGRYGNDFLDGGSENDILDGSVGNDFLDGGFGNDDLLGGDGTDNLYGGDGSDNLYGGTGKDYLFGGNGTDRLDGGVGDGEADFLNGGIGADWFRRDLVSSGSGGGYVPAYNRDRPVDFFNDDSFYN</sequence>
<dbReference type="EMBL" id="JAGKQQ010000001">
    <property type="protein sequence ID" value="MBP3953761.1"/>
    <property type="molecule type" value="Genomic_DNA"/>
</dbReference>
<protein>
    <recommendedName>
        <fullName evidence="5">Calcium-binding protein</fullName>
    </recommendedName>
</protein>
<proteinExistence type="predicted"/>
<name>A0ABS5BJ80_9BACT</name>
<dbReference type="PRINTS" id="PR00313">
    <property type="entry name" value="CABNDNGRPT"/>
</dbReference>
<dbReference type="Pfam" id="PF00353">
    <property type="entry name" value="HemolysinCabind"/>
    <property type="match status" value="2"/>
</dbReference>
<dbReference type="InterPro" id="IPR050557">
    <property type="entry name" value="RTX_toxin/Mannuronan_C5-epim"/>
</dbReference>
<keyword evidence="2" id="KW-0964">Secreted</keyword>
<dbReference type="Gene3D" id="2.150.10.10">
    <property type="entry name" value="Serralysin-like metalloprotease, C-terminal"/>
    <property type="match status" value="2"/>
</dbReference>
<dbReference type="Proteomes" id="UP000676565">
    <property type="component" value="Unassembled WGS sequence"/>
</dbReference>
<accession>A0ABS5BJ80</accession>
<dbReference type="InterPro" id="IPR011049">
    <property type="entry name" value="Serralysin-like_metalloprot_C"/>
</dbReference>
<organism evidence="3 4">
    <name type="scientific">Gemmata palustris</name>
    <dbReference type="NCBI Taxonomy" id="2822762"/>
    <lineage>
        <taxon>Bacteria</taxon>
        <taxon>Pseudomonadati</taxon>
        <taxon>Planctomycetota</taxon>
        <taxon>Planctomycetia</taxon>
        <taxon>Gemmatales</taxon>
        <taxon>Gemmataceae</taxon>
        <taxon>Gemmata</taxon>
    </lineage>
</organism>
<comment type="subcellular location">
    <subcellularLocation>
        <location evidence="1">Secreted</location>
    </subcellularLocation>
</comment>
<evidence type="ECO:0000256" key="2">
    <source>
        <dbReference type="ARBA" id="ARBA00022525"/>
    </source>
</evidence>
<dbReference type="InterPro" id="IPR001343">
    <property type="entry name" value="Hemolysn_Ca-bd"/>
</dbReference>
<gene>
    <name evidence="3" type="ORF">J8F10_00400</name>
</gene>
<dbReference type="InterPro" id="IPR018511">
    <property type="entry name" value="Hemolysin-typ_Ca-bd_CS"/>
</dbReference>